<dbReference type="Gene3D" id="2.40.330.10">
    <property type="entry name" value="DNA-binding pseudobarrel domain"/>
    <property type="match status" value="1"/>
</dbReference>
<dbReference type="GO" id="GO:0003677">
    <property type="term" value="F:DNA binding"/>
    <property type="evidence" value="ECO:0007669"/>
    <property type="project" value="UniProtKB-KW"/>
</dbReference>
<evidence type="ECO:0000256" key="5">
    <source>
        <dbReference type="ARBA" id="ARBA00023242"/>
    </source>
</evidence>
<evidence type="ECO:0000256" key="2">
    <source>
        <dbReference type="ARBA" id="ARBA00023015"/>
    </source>
</evidence>
<keyword evidence="7" id="KW-1185">Reference proteome</keyword>
<dbReference type="InterPro" id="IPR003340">
    <property type="entry name" value="B3_DNA-bd"/>
</dbReference>
<dbReference type="GO" id="GO:0005634">
    <property type="term" value="C:nucleus"/>
    <property type="evidence" value="ECO:0007669"/>
    <property type="project" value="UniProtKB-SubCell"/>
</dbReference>
<dbReference type="Gramene" id="AUR62019864-RA">
    <property type="protein sequence ID" value="AUR62019864-RA:cds"/>
    <property type="gene ID" value="AUR62019864"/>
</dbReference>
<evidence type="ECO:0000256" key="1">
    <source>
        <dbReference type="ARBA" id="ARBA00004123"/>
    </source>
</evidence>
<protein>
    <recommendedName>
        <fullName evidence="8">TF-B3 domain-containing protein</fullName>
    </recommendedName>
</protein>
<comment type="subcellular location">
    <subcellularLocation>
        <location evidence="1">Nucleus</location>
    </subcellularLocation>
</comment>
<reference evidence="6" key="1">
    <citation type="journal article" date="2017" name="Nature">
        <title>The genome of Chenopodium quinoa.</title>
        <authorList>
            <person name="Jarvis D.E."/>
            <person name="Ho Y.S."/>
            <person name="Lightfoot D.J."/>
            <person name="Schmoeckel S.M."/>
            <person name="Li B."/>
            <person name="Borm T.J.A."/>
            <person name="Ohyanagi H."/>
            <person name="Mineta K."/>
            <person name="Michell C.T."/>
            <person name="Saber N."/>
            <person name="Kharbatia N.M."/>
            <person name="Rupper R.R."/>
            <person name="Sharp A.R."/>
            <person name="Dally N."/>
            <person name="Boughton B.A."/>
            <person name="Woo Y.H."/>
            <person name="Gao G."/>
            <person name="Schijlen E.G.W.M."/>
            <person name="Guo X."/>
            <person name="Momin A.A."/>
            <person name="Negrao S."/>
            <person name="Al-Babili S."/>
            <person name="Gehring C."/>
            <person name="Roessner U."/>
            <person name="Jung C."/>
            <person name="Murphy K."/>
            <person name="Arold S.T."/>
            <person name="Gojobori T."/>
            <person name="van der Linden C.G."/>
            <person name="van Loo E.N."/>
            <person name="Jellen E.N."/>
            <person name="Maughan P.J."/>
            <person name="Tester M."/>
        </authorList>
    </citation>
    <scope>NUCLEOTIDE SEQUENCE [LARGE SCALE GENOMIC DNA]</scope>
    <source>
        <strain evidence="6">cv. PI 614886</strain>
    </source>
</reference>
<proteinExistence type="predicted"/>
<evidence type="ECO:0000256" key="3">
    <source>
        <dbReference type="ARBA" id="ARBA00023125"/>
    </source>
</evidence>
<keyword evidence="5" id="KW-0539">Nucleus</keyword>
<dbReference type="EnsemblPlants" id="AUR62019864-RA">
    <property type="protein sequence ID" value="AUR62019864-RA:cds"/>
    <property type="gene ID" value="AUR62019864"/>
</dbReference>
<dbReference type="OMA" id="DQTETHF"/>
<evidence type="ECO:0000256" key="4">
    <source>
        <dbReference type="ARBA" id="ARBA00023163"/>
    </source>
</evidence>
<dbReference type="CDD" id="cd10017">
    <property type="entry name" value="B3_DNA"/>
    <property type="match status" value="1"/>
</dbReference>
<reference evidence="6" key="2">
    <citation type="submission" date="2021-03" db="UniProtKB">
        <authorList>
            <consortium name="EnsemblPlants"/>
        </authorList>
    </citation>
    <scope>IDENTIFICATION</scope>
</reference>
<sequence length="122" mass="14139">MELIFTKRLTQTDAETRLSWPTKHMNLLRCSSIDLNRSPNRNDEKLEFKVYDIEGRNAWSLTCTTRRTSKFLKPVISGGWTRFIKDNGLCKNDEIAFYKNMDPASYIDKPFFIGVISKAPQG</sequence>
<dbReference type="InterPro" id="IPR015300">
    <property type="entry name" value="DNA-bd_pseudobarrel_sf"/>
</dbReference>
<keyword evidence="4" id="KW-0804">Transcription</keyword>
<accession>A0A803LWL3</accession>
<dbReference type="SUPFAM" id="SSF101936">
    <property type="entry name" value="DNA-binding pseudobarrel domain"/>
    <property type="match status" value="1"/>
</dbReference>
<dbReference type="AlphaFoldDB" id="A0A803LWL3"/>
<dbReference type="SMR" id="A0A803LWL3"/>
<name>A0A803LWL3_CHEQI</name>
<organism evidence="6 7">
    <name type="scientific">Chenopodium quinoa</name>
    <name type="common">Quinoa</name>
    <dbReference type="NCBI Taxonomy" id="63459"/>
    <lineage>
        <taxon>Eukaryota</taxon>
        <taxon>Viridiplantae</taxon>
        <taxon>Streptophyta</taxon>
        <taxon>Embryophyta</taxon>
        <taxon>Tracheophyta</taxon>
        <taxon>Spermatophyta</taxon>
        <taxon>Magnoliopsida</taxon>
        <taxon>eudicotyledons</taxon>
        <taxon>Gunneridae</taxon>
        <taxon>Pentapetalae</taxon>
        <taxon>Caryophyllales</taxon>
        <taxon>Chenopodiaceae</taxon>
        <taxon>Chenopodioideae</taxon>
        <taxon>Atripliceae</taxon>
        <taxon>Chenopodium</taxon>
    </lineage>
</organism>
<keyword evidence="2" id="KW-0805">Transcription regulation</keyword>
<keyword evidence="3" id="KW-0238">DNA-binding</keyword>
<dbReference type="Proteomes" id="UP000596660">
    <property type="component" value="Unplaced"/>
</dbReference>
<evidence type="ECO:0000313" key="6">
    <source>
        <dbReference type="EnsemblPlants" id="AUR62019864-RA:cds"/>
    </source>
</evidence>
<evidence type="ECO:0000313" key="7">
    <source>
        <dbReference type="Proteomes" id="UP000596660"/>
    </source>
</evidence>
<evidence type="ECO:0008006" key="8">
    <source>
        <dbReference type="Google" id="ProtNLM"/>
    </source>
</evidence>